<dbReference type="OrthoDB" id="9807674at2"/>
<dbReference type="STRING" id="591001.Acfer_0748"/>
<accession>D2RJ86</accession>
<dbReference type="SUPFAM" id="SSF53448">
    <property type="entry name" value="Nucleotide-diphospho-sugar transferases"/>
    <property type="match status" value="1"/>
</dbReference>
<gene>
    <name evidence="2" type="ordered locus">Acfer_0748</name>
</gene>
<dbReference type="GO" id="GO:0016740">
    <property type="term" value="F:transferase activity"/>
    <property type="evidence" value="ECO:0007669"/>
    <property type="project" value="UniProtKB-KW"/>
</dbReference>
<sequence>MEKNLLSVIIPVYNVKNYLDKCLESVVNQTYKNLEIILVDDGSTDGSSKICDQWSHKDRRIHVYHMSNHGVSHARNEGLKHMKGSFVSFIDSDDWIDRDMFEKMINPMIENHSEVGICGYKLEFKNFSKVNFEKEKSSTYPREKAVQLIFSYENNKIPKIISWELCDKIFDYKMVKNLRFDESIYVGEDMLFCWQILKQAKNVSYIPLYAYHYFMRSQSAMHQKVSLKSVTVLKAVRMILQDTTDESKSIQKVIRDHYLRIGVRHSRAILKLHAYQFKEEVCFFQNYLRKNLFYALRLPYVSLKGKLGQILFCLPYGICKIIFY</sequence>
<organism evidence="2 3">
    <name type="scientific">Acidaminococcus fermentans (strain ATCC 25085 / DSM 20731 / CCUG 9996 / CIP 106432 / VR4)</name>
    <dbReference type="NCBI Taxonomy" id="591001"/>
    <lineage>
        <taxon>Bacteria</taxon>
        <taxon>Bacillati</taxon>
        <taxon>Bacillota</taxon>
        <taxon>Negativicutes</taxon>
        <taxon>Acidaminococcales</taxon>
        <taxon>Acidaminococcaceae</taxon>
        <taxon>Acidaminococcus</taxon>
    </lineage>
</organism>
<keyword evidence="2" id="KW-0808">Transferase</keyword>
<dbReference type="eggNOG" id="COG1216">
    <property type="taxonomic scope" value="Bacteria"/>
</dbReference>
<dbReference type="InterPro" id="IPR001173">
    <property type="entry name" value="Glyco_trans_2-like"/>
</dbReference>
<keyword evidence="3" id="KW-1185">Reference proteome</keyword>
<dbReference type="KEGG" id="afn:Acfer_0748"/>
<dbReference type="GeneID" id="78334506"/>
<dbReference type="Gene3D" id="3.90.550.10">
    <property type="entry name" value="Spore Coat Polysaccharide Biosynthesis Protein SpsA, Chain A"/>
    <property type="match status" value="1"/>
</dbReference>
<reference evidence="2 3" key="1">
    <citation type="journal article" date="2010" name="Stand. Genomic Sci.">
        <title>Complete genome sequence of Acidaminococcus fermentans type strain (VR4).</title>
        <authorList>
            <person name="Chang Y.J."/>
            <person name="Pukall R."/>
            <person name="Saunders E."/>
            <person name="Lapidus A."/>
            <person name="Copeland A."/>
            <person name="Nolan M."/>
            <person name="Glavina Del Rio T."/>
            <person name="Lucas S."/>
            <person name="Chen F."/>
            <person name="Tice H."/>
            <person name="Cheng J.F."/>
            <person name="Han C."/>
            <person name="Detter J.C."/>
            <person name="Bruce D."/>
            <person name="Goodwin L."/>
            <person name="Pitluck S."/>
            <person name="Mikhailova N."/>
            <person name="Liolios K."/>
            <person name="Pati A."/>
            <person name="Ivanova N."/>
            <person name="Mavromatis K."/>
            <person name="Chen A."/>
            <person name="Palaniappan K."/>
            <person name="Land M."/>
            <person name="Hauser L."/>
            <person name="Jeffries C.D."/>
            <person name="Brettin T."/>
            <person name="Rohde M."/>
            <person name="Goker M."/>
            <person name="Bristow J."/>
            <person name="Eisen J.A."/>
            <person name="Markowitz V."/>
            <person name="Hugenholtz P."/>
            <person name="Kyrpides N.C."/>
            <person name="Klenk H.P."/>
        </authorList>
    </citation>
    <scope>NUCLEOTIDE SEQUENCE [LARGE SCALE GENOMIC DNA]</scope>
    <source>
        <strain evidence="3">ATCC 25085 / DSM 20731 / CCUG 9996 / CIP 106432 / VR4</strain>
    </source>
</reference>
<dbReference type="RefSeq" id="WP_012938127.1">
    <property type="nucleotide sequence ID" value="NC_013740.1"/>
</dbReference>
<dbReference type="EMBL" id="CP001859">
    <property type="protein sequence ID" value="ADB47138.1"/>
    <property type="molecule type" value="Genomic_DNA"/>
</dbReference>
<dbReference type="HOGENOM" id="CLU_025996_25_1_9"/>
<dbReference type="Proteomes" id="UP000001902">
    <property type="component" value="Chromosome"/>
</dbReference>
<dbReference type="AlphaFoldDB" id="D2RJ86"/>
<proteinExistence type="predicted"/>
<name>D2RJ86_ACIFV</name>
<dbReference type="InterPro" id="IPR050834">
    <property type="entry name" value="Glycosyltransf_2"/>
</dbReference>
<evidence type="ECO:0000259" key="1">
    <source>
        <dbReference type="Pfam" id="PF00535"/>
    </source>
</evidence>
<evidence type="ECO:0000313" key="2">
    <source>
        <dbReference type="EMBL" id="ADB47138.1"/>
    </source>
</evidence>
<evidence type="ECO:0000313" key="3">
    <source>
        <dbReference type="Proteomes" id="UP000001902"/>
    </source>
</evidence>
<dbReference type="InterPro" id="IPR029044">
    <property type="entry name" value="Nucleotide-diphossugar_trans"/>
</dbReference>
<dbReference type="CAZy" id="GT2">
    <property type="family name" value="Glycosyltransferase Family 2"/>
</dbReference>
<feature type="domain" description="Glycosyltransferase 2-like" evidence="1">
    <location>
        <begin position="7"/>
        <end position="127"/>
    </location>
</feature>
<protein>
    <submittedName>
        <fullName evidence="2">Glycosyl transferase family 2</fullName>
    </submittedName>
</protein>
<dbReference type="Pfam" id="PF00535">
    <property type="entry name" value="Glycos_transf_2"/>
    <property type="match status" value="1"/>
</dbReference>
<dbReference type="PANTHER" id="PTHR43685">
    <property type="entry name" value="GLYCOSYLTRANSFERASE"/>
    <property type="match status" value="1"/>
</dbReference>
<dbReference type="CDD" id="cd00761">
    <property type="entry name" value="Glyco_tranf_GTA_type"/>
    <property type="match status" value="1"/>
</dbReference>
<dbReference type="PANTHER" id="PTHR43685:SF2">
    <property type="entry name" value="GLYCOSYLTRANSFERASE 2-LIKE DOMAIN-CONTAINING PROTEIN"/>
    <property type="match status" value="1"/>
</dbReference>